<reference evidence="1" key="1">
    <citation type="submission" date="2022-07" db="EMBL/GenBank/DDBJ databases">
        <title>Phylogenomic reconstructions and comparative analyses of Kickxellomycotina fungi.</title>
        <authorList>
            <person name="Reynolds N.K."/>
            <person name="Stajich J.E."/>
            <person name="Barry K."/>
            <person name="Grigoriev I.V."/>
            <person name="Crous P."/>
            <person name="Smith M.E."/>
        </authorList>
    </citation>
    <scope>NUCLEOTIDE SEQUENCE</scope>
    <source>
        <strain evidence="1">Benny 63K</strain>
    </source>
</reference>
<gene>
    <name evidence="1" type="ORF">LPJ66_000863</name>
</gene>
<evidence type="ECO:0000313" key="2">
    <source>
        <dbReference type="Proteomes" id="UP001150581"/>
    </source>
</evidence>
<organism evidence="1 2">
    <name type="scientific">Kickxella alabastrina</name>
    <dbReference type="NCBI Taxonomy" id="61397"/>
    <lineage>
        <taxon>Eukaryota</taxon>
        <taxon>Fungi</taxon>
        <taxon>Fungi incertae sedis</taxon>
        <taxon>Zoopagomycota</taxon>
        <taxon>Kickxellomycotina</taxon>
        <taxon>Kickxellomycetes</taxon>
        <taxon>Kickxellales</taxon>
        <taxon>Kickxellaceae</taxon>
        <taxon>Kickxella</taxon>
    </lineage>
</organism>
<keyword evidence="2" id="KW-1185">Reference proteome</keyword>
<dbReference type="EMBL" id="JANBPG010000032">
    <property type="protein sequence ID" value="KAJ1901342.1"/>
    <property type="molecule type" value="Genomic_DNA"/>
</dbReference>
<evidence type="ECO:0000313" key="1">
    <source>
        <dbReference type="EMBL" id="KAJ1901342.1"/>
    </source>
</evidence>
<protein>
    <submittedName>
        <fullName evidence="1">Uncharacterized protein</fullName>
    </submittedName>
</protein>
<accession>A0ACC1IUU5</accession>
<comment type="caution">
    <text evidence="1">The sequence shown here is derived from an EMBL/GenBank/DDBJ whole genome shotgun (WGS) entry which is preliminary data.</text>
</comment>
<proteinExistence type="predicted"/>
<dbReference type="Proteomes" id="UP001150581">
    <property type="component" value="Unassembled WGS sequence"/>
</dbReference>
<sequence length="336" mass="37251">MESKSRVLVVGGGAIGGLLAWRLSHSTTHTVSLLCRSTYNQIKSHGIPITSLQYGNATYHPESLHRTIDDAIAHATSFDYILVTLKALPNIYDSSEVISKAVGPGTMILLFQNGIGVEEPFLKRFGKGNPVVSCVSFVSVCKENREEEGGRLGGWRLRHGGFTMVVAGFANEQHTNEDLQKLHNLFAEFQRSGGIDCSIKSDIQVYRWQKQILNGSTNPVSVLSRLSCQEMVRHKRYRRMLEDVMAEIFAVAESVIKGKLPGTNGIVDPPAAISYIEGIEAPVYTSMLEDSLNKRHMETEVILKNPIDLAEKHGVAVPHMRALYESLLKIEQAYEK</sequence>
<name>A0ACC1IUU5_9FUNG</name>